<protein>
    <submittedName>
        <fullName evidence="3">XRE family transcriptional regulator</fullName>
    </submittedName>
</protein>
<dbReference type="InterPro" id="IPR035992">
    <property type="entry name" value="Ricin_B-like_lectins"/>
</dbReference>
<sequence length="294" mass="30958">MTYRQLEQRAAERGEVLARSTLADVLRRRTLPRAELLAVFLRACGCAEDEVGAWLAARQGIEERAAAGAGEPPDADPRPDGGEAPGSAAAPDAPRRRPYRSRRVLLTGAAALVALLLAVGIPLLAGDGTAPPEAAAKAPLPTGEVRIRPLRAPGLCLTDGRVLRVRRYRTVAVQRPCAEAVPPQTHLTAAGAGRHRIQWTHRDHGKGCLVLLRESGLEGLLEPWDDCRAGGPAQLFRVEPAGGRTGAGGTAYRLRLSGEGAERCVTLGGDEPGATALARPCTGKDDQKFLIGPG</sequence>
<accession>A0A3Q9KA57</accession>
<gene>
    <name evidence="3" type="ORF">DDE74_16315</name>
</gene>
<evidence type="ECO:0000256" key="2">
    <source>
        <dbReference type="SAM" id="Phobius"/>
    </source>
</evidence>
<evidence type="ECO:0000256" key="1">
    <source>
        <dbReference type="SAM" id="MobiDB-lite"/>
    </source>
</evidence>
<organism evidence="3 4">
    <name type="scientific">Streptomyces lydicus</name>
    <dbReference type="NCBI Taxonomy" id="47763"/>
    <lineage>
        <taxon>Bacteria</taxon>
        <taxon>Bacillati</taxon>
        <taxon>Actinomycetota</taxon>
        <taxon>Actinomycetes</taxon>
        <taxon>Kitasatosporales</taxon>
        <taxon>Streptomycetaceae</taxon>
        <taxon>Streptomyces</taxon>
    </lineage>
</organism>
<reference evidence="3 4" key="1">
    <citation type="submission" date="2018-04" db="EMBL/GenBank/DDBJ databases">
        <title>Complete genome sequences of Streptomyces lydicus strain WYEC and characterization of antagonistic properties of biological control agents.</title>
        <authorList>
            <person name="Mariita R.M."/>
            <person name="Sello J.K."/>
        </authorList>
    </citation>
    <scope>NUCLEOTIDE SEQUENCE [LARGE SCALE GENOMIC DNA]</scope>
    <source>
        <strain evidence="3 4">WYEC 108</strain>
    </source>
</reference>
<dbReference type="EMBL" id="CP029042">
    <property type="protein sequence ID" value="AZS72318.1"/>
    <property type="molecule type" value="Genomic_DNA"/>
</dbReference>
<evidence type="ECO:0000313" key="3">
    <source>
        <dbReference type="EMBL" id="AZS72318.1"/>
    </source>
</evidence>
<feature type="transmembrane region" description="Helical" evidence="2">
    <location>
        <begin position="104"/>
        <end position="125"/>
    </location>
</feature>
<dbReference type="CDD" id="cd00161">
    <property type="entry name" value="beta-trefoil_Ricin-like"/>
    <property type="match status" value="1"/>
</dbReference>
<name>A0A3Q9KA57_9ACTN</name>
<proteinExistence type="predicted"/>
<dbReference type="SUPFAM" id="SSF50370">
    <property type="entry name" value="Ricin B-like lectins"/>
    <property type="match status" value="1"/>
</dbReference>
<keyword evidence="2" id="KW-0472">Membrane</keyword>
<dbReference type="AlphaFoldDB" id="A0A3Q9KA57"/>
<evidence type="ECO:0000313" key="4">
    <source>
        <dbReference type="Proteomes" id="UP000275579"/>
    </source>
</evidence>
<keyword evidence="2" id="KW-0812">Transmembrane</keyword>
<dbReference type="Gene3D" id="2.80.10.50">
    <property type="match status" value="1"/>
</dbReference>
<dbReference type="Proteomes" id="UP000275579">
    <property type="component" value="Chromosome"/>
</dbReference>
<keyword evidence="2" id="KW-1133">Transmembrane helix</keyword>
<feature type="region of interest" description="Disordered" evidence="1">
    <location>
        <begin position="65"/>
        <end position="97"/>
    </location>
</feature>